<organism evidence="1">
    <name type="scientific">Timema genevievae</name>
    <name type="common">Walking stick</name>
    <dbReference type="NCBI Taxonomy" id="629358"/>
    <lineage>
        <taxon>Eukaryota</taxon>
        <taxon>Metazoa</taxon>
        <taxon>Ecdysozoa</taxon>
        <taxon>Arthropoda</taxon>
        <taxon>Hexapoda</taxon>
        <taxon>Insecta</taxon>
        <taxon>Pterygota</taxon>
        <taxon>Neoptera</taxon>
        <taxon>Polyneoptera</taxon>
        <taxon>Phasmatodea</taxon>
        <taxon>Timematodea</taxon>
        <taxon>Timematoidea</taxon>
        <taxon>Timematidae</taxon>
        <taxon>Timema</taxon>
    </lineage>
</organism>
<dbReference type="EMBL" id="OE843137">
    <property type="protein sequence ID" value="CAD7602358.1"/>
    <property type="molecule type" value="Genomic_DNA"/>
</dbReference>
<protein>
    <submittedName>
        <fullName evidence="1">Uncharacterized protein</fullName>
    </submittedName>
</protein>
<gene>
    <name evidence="1" type="ORF">TGEB3V08_LOCUS8287</name>
</gene>
<proteinExistence type="predicted"/>
<accession>A0A7R9K3L7</accession>
<reference evidence="1" key="1">
    <citation type="submission" date="2020-11" db="EMBL/GenBank/DDBJ databases">
        <authorList>
            <person name="Tran Van P."/>
        </authorList>
    </citation>
    <scope>NUCLEOTIDE SEQUENCE</scope>
</reference>
<dbReference type="AlphaFoldDB" id="A0A7R9K3L7"/>
<dbReference type="SUPFAM" id="SSF117289">
    <property type="entry name" value="Nucleoporin domain"/>
    <property type="match status" value="1"/>
</dbReference>
<dbReference type="Gene3D" id="2.130.10.10">
    <property type="entry name" value="YVTN repeat-like/Quinoprotein amine dehydrogenase"/>
    <property type="match status" value="1"/>
</dbReference>
<dbReference type="InterPro" id="IPR015943">
    <property type="entry name" value="WD40/YVTN_repeat-like_dom_sf"/>
</dbReference>
<name>A0A7R9K3L7_TIMGE</name>
<evidence type="ECO:0000313" key="1">
    <source>
        <dbReference type="EMBL" id="CAD7602358.1"/>
    </source>
</evidence>
<sequence length="185" mass="20362">MSVSTPTEALDIQDFQFKLLCRLQVFHAEENLGAPAVNLVATASKYGLIFVGCPSSIQVLQSSSLVKLGSSAVTGEVSEYPRREVPLPSRPSHFAVSCDQSYLVVTLLKDLCVHALVYNVPSFASQGWEQQADRCFSVLLLPKHCVLVVYKLPVRLSEPFPFSGYFRSSRPDISPSECRHLTTGL</sequence>